<keyword evidence="3" id="KW-1185">Reference proteome</keyword>
<feature type="compositionally biased region" description="Acidic residues" evidence="1">
    <location>
        <begin position="2963"/>
        <end position="2973"/>
    </location>
</feature>
<organism evidence="2 3">
    <name type="scientific">Tritrichomonas foetus</name>
    <dbReference type="NCBI Taxonomy" id="1144522"/>
    <lineage>
        <taxon>Eukaryota</taxon>
        <taxon>Metamonada</taxon>
        <taxon>Parabasalia</taxon>
        <taxon>Tritrichomonadida</taxon>
        <taxon>Tritrichomonadidae</taxon>
        <taxon>Tritrichomonas</taxon>
    </lineage>
</organism>
<dbReference type="GeneID" id="94839928"/>
<protein>
    <submittedName>
        <fullName evidence="2">Uncharacterized protein</fullName>
    </submittedName>
</protein>
<name>A0A1J4K3J7_9EUKA</name>
<sequence length="2973" mass="347866">MEYIRQLPKEPDFRVSDLTDALSKIETEIIDDYESLNFNKERQFIQDLFSIANTTDFKMSNDRWDILKFNILSFIIAHYPTIYQIPKMSLNTAYGPLYHILIKFLSVKKTPDTAQIVAAQTKKILDTLLSEHTSPYHFYVRSCATYATMLPSLLTSFDKPGKKNSQEVFGPLFDNIMKKCEEESKRELKDQGTVSPSVYFNNPNYVMIFEYIYLHSLRCCNFRLSQKDPDYSPLMLKLLKFNHRSSSSLLHLYFYKYNLERSKSLSPEDTALLAAILYRNARMRVNDFFKHSSTHNIPFEYFPEMDSPKTIFQTLRFLCQYLYIPNQINVLRSWQAKGKETDSKFIGFLIRRADNNTRISLFYFLEQLAASIGVITESLKSIKAIKVGSYKKNIIYFNEQFIENEPNPLDQFLYSKLIYESYETFEEAYKAYEKYCKYTNFVMNRFPMPFHFLQKFFNVIGKSATANDTTLDDKQVNSMIIFYIKRLLQVLFKFLIELSYRELFILLFHNEVTSKIKNSKIASKTNQFESAINTFYRKIQEHLIKKMNSDYLNLFAKIIARKLFTASRKRKISFYFVKHLQNILPTNIIYKITNYMLHILYENTMLIDEFNLEKANDFHQYLYLVLKIGGRANSHIPPRNEFSLLLRNYQKMFLNVLLSRYKSTNQREFLNSMTQYIRIMTENADEMLKEQYRNVAFKMHLKLYRPQLYDHRQEIKKLAAPLMLDNFVIDFQNHTSIPTSLVIYLIYGYTSKQPDLIHKALENSLHFLLSTKEETIKSNEQQIFDSDTEFYRPFYIAMFKSIRKSHKEDALQLMHSIPQLLRLFHSWRTNVSVQQVGYILSCYQVDFINVLKTILANFNGKETEALHMVILIQTFIEANDDYSEYPISLLEQIINNLTALLGFELIRDRVIALFNKLNSLFAPIVSSGNYNYIIALIYGVLCSYSVASALYVNIISSFVSLLNITVKEASKIVDKFFTLYKAPHNINGILTLFLLIQKKYPGSITNVHLNLYLIILSNSPFFLNTSPNLYMKPFNEFLKTFIENLLPEHKSYFTHIAISFIKFKSLNLNFRRSLIKRLHEAKVESPYKDYNHLQRIQLREFYSIFAATLACGVQNNQPIPIDIIDRSVNDIKKSDSPNNANVSMEYIMRLCFIQMVFKTQPPNSPFFEKKRINQFIMFFIHVFPYHIFEKKIKKCIEILKEKIPMCVENFVASIQSSYLKTPNLDGTLKIVRHNAALFPEIIKAEHIKSFLNKVLDYTSQSNEKRIEGFMEIVGHTNFLRIPNYSTETQFRQIFMEKRDQMSNLAHLIHFFLQLFIDNTQPYYYIFYDHAQTILYHFKEETLNCILSHPYKNEVEMAYDFLYDLINDDKTNDFFKLLLAKFQTEISRNVAKIHPALFCVMKKLCKQERFSKFPSVDRILLILYSQLFKRSQTENTDNLYAQMNILFATLLNIVRNNLIYDNIIGLTKYFYPWVINSPLYKKYKRKIFHNRERSFYSENFFRILEDNERIKNYSTVGILLVQCARGMKEFFQEENESFFSTIKPMLSNPMKIGFIVSTLVVYFKFNKPARLNLSITLATFGPALAQPDPYPIIQVFKLANRLLELESLPNYVLSDLLQHVLTFFKFLEYPYSQYVTPLFQKADKIFKDNVPEELSNELTYFISSRFGFCSSGAFLNINLQSLLTLFQLIPNLMKCAPSSIIYSLIHTLDLSSQQMRNGIFKPEDNIFIISYCVKFMAFLNVSQKLEEYFCKYAFNFFKEVILASDNENPRTIDAFLFNLMRKSKYVTNEIFEALEMKAAKSKKLYLYKFALLATENADIYILLNHLVFIQESFEKIMEQLRKINNSPNEHKGIDRKKAEIKNLLPILRTYVSSIFNREELTKTQLPQQFFDLLDEFRNNVDEIETRREILLFYVNNANHHEKLAQLTKFWDLILLTQYPQTAAIWPKSLIKCIECLPYDHQSDYLRIILKRTKYNRKVLYPTMITNFLKSEKVVNSVKHEFLKCIPKLINHFDLLMIDNCYESVSNLQIDTFSYQVLLLFYSIIRTNTSSKLIKFTKLRSMIGNNEEDRYIALCKAIPALSWTNDNLMYFALAIMDDCSFNKPLLMLGHLLSSISSDFFSRILMRFVTSHTLPIMHDLLKNCLSQKVVENYSQIISSITQAFHSCSIHILPNLLYKCVKTTNNYHLFSFDENMTNIPDKLLYPHKLNDNIFGSVFKNVSIETYAASAQFFLGNYEEANKIYDTLPNYENHISERLAQISTDILLKKDTFQIFTRIDHDDSLLIPSLKKAAKLANSKADVEDPLSRADHCNILYIKHHLHLSHYERERISSIEIIKNDIRSKVQGTKSSIPSFIINSCYPPVLSKFITDYSAKLSNTYKEVTFLPCNNNNDKERNSDEQNCIIFSCEYRKCFNEITSIDSHGFFSVKWSAIDQAMTIASSDQILWPSFCFNLFSALEKMIPQIYKTSLESYLTTISKVPMPPFLNASFSARILSLFNLAYNNAASDASIIQIANDMCDLIDPKSASLHFKNWMPQIVDIQSNSRFQQQTSFLEYTLSYATTAHSRSMPFPKEYQIKISTFEKITQIAHCIFSINMSHFENGQTMETLNFAMLTDPEKSAYNNFIGLINQLNRSTPFDYEIRSTFSKLLILQFHHDFSRLSENRITFTCSTLNKPHQRLIIERIDDSDVSITFSNVIESLKNVLKYNYSSRVRRIRLSSQPITCLNKNFIIYTTSNDIMILPNDLRSQMLSKYSPKDFFKLRKLLLSSFAAFSVIQNVFSLDQPKPNEIYISPSSAEFPVMIGSLKIQEQIGETATRITESMTNFFGSSLDGELILSIAAASSSFNVNIDSVRSYIEIALMTNSCNVSNDHDMKLDIFKKRDLFDKSIMHLAPPFSEGATAKDSIEWMERITRFVENSKNNFERIIFDDKEPLLTFSGILPDDMPNEPEPEEVSTYGSNQTFQTNENDDDAFEDWF</sequence>
<proteinExistence type="predicted"/>
<accession>A0A1J4K3J7</accession>
<feature type="compositionally biased region" description="Polar residues" evidence="1">
    <location>
        <begin position="2952"/>
        <end position="2962"/>
    </location>
</feature>
<dbReference type="EMBL" id="MLAK01000759">
    <property type="protein sequence ID" value="OHT05408.1"/>
    <property type="molecule type" value="Genomic_DNA"/>
</dbReference>
<evidence type="ECO:0000256" key="1">
    <source>
        <dbReference type="SAM" id="MobiDB-lite"/>
    </source>
</evidence>
<feature type="region of interest" description="Disordered" evidence="1">
    <location>
        <begin position="2938"/>
        <end position="2973"/>
    </location>
</feature>
<evidence type="ECO:0000313" key="3">
    <source>
        <dbReference type="Proteomes" id="UP000179807"/>
    </source>
</evidence>
<dbReference type="Proteomes" id="UP000179807">
    <property type="component" value="Unassembled WGS sequence"/>
</dbReference>
<dbReference type="VEuPathDB" id="TrichDB:TRFO_26891"/>
<reference evidence="2" key="1">
    <citation type="submission" date="2016-10" db="EMBL/GenBank/DDBJ databases">
        <authorList>
            <person name="Benchimol M."/>
            <person name="Almeida L.G."/>
            <person name="Vasconcelos A.T."/>
            <person name="Perreira-Neves A."/>
            <person name="Rosa I.A."/>
            <person name="Tasca T."/>
            <person name="Bogo M.R."/>
            <person name="de Souza W."/>
        </authorList>
    </citation>
    <scope>NUCLEOTIDE SEQUENCE [LARGE SCALE GENOMIC DNA]</scope>
    <source>
        <strain evidence="2">K</strain>
    </source>
</reference>
<evidence type="ECO:0000313" key="2">
    <source>
        <dbReference type="EMBL" id="OHT05408.1"/>
    </source>
</evidence>
<comment type="caution">
    <text evidence="2">The sequence shown here is derived from an EMBL/GenBank/DDBJ whole genome shotgun (WGS) entry which is preliminary data.</text>
</comment>
<gene>
    <name evidence="2" type="ORF">TRFO_26891</name>
</gene>
<dbReference type="RefSeq" id="XP_068358544.1">
    <property type="nucleotide sequence ID" value="XM_068505224.1"/>
</dbReference>